<evidence type="ECO:0000313" key="2">
    <source>
        <dbReference type="Proteomes" id="UP000054695"/>
    </source>
</evidence>
<name>A0A0W0RQZ0_LEGBO</name>
<accession>A0A0W0RQZ0</accession>
<reference evidence="1 2" key="1">
    <citation type="submission" date="2015-11" db="EMBL/GenBank/DDBJ databases">
        <title>Genomic analysis of 38 Legionella species identifies large and diverse effector repertoires.</title>
        <authorList>
            <person name="Burstein D."/>
            <person name="Amaro F."/>
            <person name="Zusman T."/>
            <person name="Lifshitz Z."/>
            <person name="Cohen O."/>
            <person name="Gilbert J.A."/>
            <person name="Pupko T."/>
            <person name="Shuman H.A."/>
            <person name="Segal G."/>
        </authorList>
    </citation>
    <scope>NUCLEOTIDE SEQUENCE [LARGE SCALE GENOMIC DNA]</scope>
    <source>
        <strain evidence="1 2">WIGA</strain>
    </source>
</reference>
<dbReference type="OrthoDB" id="5657052at2"/>
<dbReference type="STRING" id="447.Lboz_2133"/>
<evidence type="ECO:0000313" key="1">
    <source>
        <dbReference type="EMBL" id="KTC73487.1"/>
    </source>
</evidence>
<dbReference type="RefSeq" id="WP_058459748.1">
    <property type="nucleotide sequence ID" value="NZ_CAAAIY010000006.1"/>
</dbReference>
<gene>
    <name evidence="1" type="ORF">Lboz_2133</name>
</gene>
<sequence>MRSRFFTKNSMYQRFTTQKALLDKYADGFYVGLCKPLTNKYVEMSLKGKEDEWLQKPDHEIYKDAVETENHQYKLDSEGKDGRHSAFEGLEHEDLEVKAETLTNPDTFEKFMDNSDVAIISYHQNTGDAHQVAFRKNRKEGNCSFFDANRVGGQIKGNCPSVRKFMSASIKSEIDEEFDALVGLLKPPKA</sequence>
<organism evidence="1 2">
    <name type="scientific">Legionella bozemanae</name>
    <name type="common">Fluoribacter bozemanae</name>
    <dbReference type="NCBI Taxonomy" id="447"/>
    <lineage>
        <taxon>Bacteria</taxon>
        <taxon>Pseudomonadati</taxon>
        <taxon>Pseudomonadota</taxon>
        <taxon>Gammaproteobacteria</taxon>
        <taxon>Legionellales</taxon>
        <taxon>Legionellaceae</taxon>
        <taxon>Legionella</taxon>
    </lineage>
</organism>
<dbReference type="AlphaFoldDB" id="A0A0W0RQZ0"/>
<dbReference type="PATRIC" id="fig|447.4.peg.2264"/>
<keyword evidence="2" id="KW-1185">Reference proteome</keyword>
<protein>
    <submittedName>
        <fullName evidence="1">Uncharacterized protein</fullName>
    </submittedName>
</protein>
<dbReference type="EMBL" id="LNXU01000019">
    <property type="protein sequence ID" value="KTC73487.1"/>
    <property type="molecule type" value="Genomic_DNA"/>
</dbReference>
<dbReference type="Proteomes" id="UP000054695">
    <property type="component" value="Unassembled WGS sequence"/>
</dbReference>
<proteinExistence type="predicted"/>
<comment type="caution">
    <text evidence="1">The sequence shown here is derived from an EMBL/GenBank/DDBJ whole genome shotgun (WGS) entry which is preliminary data.</text>
</comment>